<reference evidence="8" key="1">
    <citation type="submission" date="2021-01" db="EMBL/GenBank/DDBJ databases">
        <title>Whole genome shotgun sequence of Virgisporangium ochraceum NBRC 16418.</title>
        <authorList>
            <person name="Komaki H."/>
            <person name="Tamura T."/>
        </authorList>
    </citation>
    <scope>NUCLEOTIDE SEQUENCE</scope>
    <source>
        <strain evidence="8">NBRC 16418</strain>
    </source>
</reference>
<sequence length="167" mass="18683">MSLSADDEYVEFVSSRLPRLHQTAYLLCGDRHRAEDIVQATALNLYLKWSRARAADNIDGYVHRMLVREFLGQRRLGWARVLLTDRMPERPAPPSDDVENRDEVLAGLAQLPAGQRAAIVLRYYSDLSVADAATALNCSIGNVKSQTARGLTTLRRIMTQAADRSAR</sequence>
<dbReference type="PANTHER" id="PTHR43133">
    <property type="entry name" value="RNA POLYMERASE ECF-TYPE SIGMA FACTO"/>
    <property type="match status" value="1"/>
</dbReference>
<dbReference type="InterPro" id="IPR007627">
    <property type="entry name" value="RNA_pol_sigma70_r2"/>
</dbReference>
<dbReference type="Gene3D" id="1.10.1740.10">
    <property type="match status" value="1"/>
</dbReference>
<evidence type="ECO:0000256" key="3">
    <source>
        <dbReference type="ARBA" id="ARBA00023082"/>
    </source>
</evidence>
<organism evidence="8 9">
    <name type="scientific">Virgisporangium ochraceum</name>
    <dbReference type="NCBI Taxonomy" id="65505"/>
    <lineage>
        <taxon>Bacteria</taxon>
        <taxon>Bacillati</taxon>
        <taxon>Actinomycetota</taxon>
        <taxon>Actinomycetes</taxon>
        <taxon>Micromonosporales</taxon>
        <taxon>Micromonosporaceae</taxon>
        <taxon>Virgisporangium</taxon>
    </lineage>
</organism>
<dbReference type="InterPro" id="IPR013249">
    <property type="entry name" value="RNA_pol_sigma70_r4_t2"/>
</dbReference>
<keyword evidence="4" id="KW-0238">DNA-binding</keyword>
<dbReference type="SUPFAM" id="SSF88659">
    <property type="entry name" value="Sigma3 and sigma4 domains of RNA polymerase sigma factors"/>
    <property type="match status" value="1"/>
</dbReference>
<dbReference type="NCBIfam" id="TIGR02983">
    <property type="entry name" value="SigE-fam_strep"/>
    <property type="match status" value="1"/>
</dbReference>
<dbReference type="InterPro" id="IPR013325">
    <property type="entry name" value="RNA_pol_sigma_r2"/>
</dbReference>
<dbReference type="SUPFAM" id="SSF88946">
    <property type="entry name" value="Sigma2 domain of RNA polymerase sigma factors"/>
    <property type="match status" value="1"/>
</dbReference>
<dbReference type="GO" id="GO:0006352">
    <property type="term" value="P:DNA-templated transcription initiation"/>
    <property type="evidence" value="ECO:0007669"/>
    <property type="project" value="InterPro"/>
</dbReference>
<accession>A0A8J3ZXJ2</accession>
<dbReference type="InterPro" id="IPR014284">
    <property type="entry name" value="RNA_pol_sigma-70_dom"/>
</dbReference>
<evidence type="ECO:0000313" key="9">
    <source>
        <dbReference type="Proteomes" id="UP000635606"/>
    </source>
</evidence>
<dbReference type="Proteomes" id="UP000635606">
    <property type="component" value="Unassembled WGS sequence"/>
</dbReference>
<evidence type="ECO:0000259" key="6">
    <source>
        <dbReference type="Pfam" id="PF04542"/>
    </source>
</evidence>
<evidence type="ECO:0000259" key="7">
    <source>
        <dbReference type="Pfam" id="PF08281"/>
    </source>
</evidence>
<keyword evidence="5" id="KW-0804">Transcription</keyword>
<dbReference type="InterPro" id="IPR039425">
    <property type="entry name" value="RNA_pol_sigma-70-like"/>
</dbReference>
<dbReference type="AlphaFoldDB" id="A0A8J3ZXJ2"/>
<dbReference type="InterPro" id="IPR036388">
    <property type="entry name" value="WH-like_DNA-bd_sf"/>
</dbReference>
<dbReference type="Pfam" id="PF04542">
    <property type="entry name" value="Sigma70_r2"/>
    <property type="match status" value="1"/>
</dbReference>
<evidence type="ECO:0000256" key="5">
    <source>
        <dbReference type="ARBA" id="ARBA00023163"/>
    </source>
</evidence>
<dbReference type="PANTHER" id="PTHR43133:SF50">
    <property type="entry name" value="ECF RNA POLYMERASE SIGMA FACTOR SIGM"/>
    <property type="match status" value="1"/>
</dbReference>
<comment type="similarity">
    <text evidence="1">Belongs to the sigma-70 factor family. ECF subfamily.</text>
</comment>
<dbReference type="NCBIfam" id="TIGR02937">
    <property type="entry name" value="sigma70-ECF"/>
    <property type="match status" value="1"/>
</dbReference>
<dbReference type="Gene3D" id="1.10.10.10">
    <property type="entry name" value="Winged helix-like DNA-binding domain superfamily/Winged helix DNA-binding domain"/>
    <property type="match status" value="1"/>
</dbReference>
<feature type="domain" description="RNA polymerase sigma factor 70 region 4 type 2" evidence="7">
    <location>
        <begin position="102"/>
        <end position="154"/>
    </location>
</feature>
<dbReference type="InterPro" id="IPR013324">
    <property type="entry name" value="RNA_pol_sigma_r3/r4-like"/>
</dbReference>
<dbReference type="EMBL" id="BOPH01000060">
    <property type="protein sequence ID" value="GIJ69320.1"/>
    <property type="molecule type" value="Genomic_DNA"/>
</dbReference>
<name>A0A8J3ZXJ2_9ACTN</name>
<feature type="domain" description="RNA polymerase sigma-70 region 2" evidence="6">
    <location>
        <begin position="13"/>
        <end position="75"/>
    </location>
</feature>
<dbReference type="InterPro" id="IPR014325">
    <property type="entry name" value="RNA_pol_sigma-E_actinobac"/>
</dbReference>
<proteinExistence type="inferred from homology"/>
<dbReference type="RefSeq" id="WP_203929245.1">
    <property type="nucleotide sequence ID" value="NZ_BOPH01000060.1"/>
</dbReference>
<protein>
    <submittedName>
        <fullName evidence="8">RNA polymerase sigma24 factor</fullName>
    </submittedName>
</protein>
<keyword evidence="2" id="KW-0805">Transcription regulation</keyword>
<evidence type="ECO:0000256" key="2">
    <source>
        <dbReference type="ARBA" id="ARBA00023015"/>
    </source>
</evidence>
<evidence type="ECO:0000256" key="4">
    <source>
        <dbReference type="ARBA" id="ARBA00023125"/>
    </source>
</evidence>
<dbReference type="Pfam" id="PF08281">
    <property type="entry name" value="Sigma70_r4_2"/>
    <property type="match status" value="1"/>
</dbReference>
<dbReference type="GO" id="GO:0016987">
    <property type="term" value="F:sigma factor activity"/>
    <property type="evidence" value="ECO:0007669"/>
    <property type="project" value="UniProtKB-KW"/>
</dbReference>
<gene>
    <name evidence="8" type="ORF">Voc01_042370</name>
</gene>
<evidence type="ECO:0000313" key="8">
    <source>
        <dbReference type="EMBL" id="GIJ69320.1"/>
    </source>
</evidence>
<comment type="caution">
    <text evidence="8">The sequence shown here is derived from an EMBL/GenBank/DDBJ whole genome shotgun (WGS) entry which is preliminary data.</text>
</comment>
<dbReference type="CDD" id="cd06171">
    <property type="entry name" value="Sigma70_r4"/>
    <property type="match status" value="1"/>
</dbReference>
<keyword evidence="3" id="KW-0731">Sigma factor</keyword>
<dbReference type="GO" id="GO:0003677">
    <property type="term" value="F:DNA binding"/>
    <property type="evidence" value="ECO:0007669"/>
    <property type="project" value="UniProtKB-KW"/>
</dbReference>
<keyword evidence="9" id="KW-1185">Reference proteome</keyword>
<evidence type="ECO:0000256" key="1">
    <source>
        <dbReference type="ARBA" id="ARBA00010641"/>
    </source>
</evidence>